<dbReference type="SMART" id="SM00460">
    <property type="entry name" value="TGc"/>
    <property type="match status" value="1"/>
</dbReference>
<dbReference type="Pfam" id="PF13306">
    <property type="entry name" value="LRR_5"/>
    <property type="match status" value="1"/>
</dbReference>
<evidence type="ECO:0000256" key="2">
    <source>
        <dbReference type="SAM" id="SignalP"/>
    </source>
</evidence>
<evidence type="ECO:0000256" key="1">
    <source>
        <dbReference type="SAM" id="MobiDB-lite"/>
    </source>
</evidence>
<reference evidence="4" key="1">
    <citation type="journal article" date="2014" name="Appl. Environ. Microbiol.">
        <title>Molecular Epidemiology of Cases of Mycoplasma californicum Infection in Japan.</title>
        <authorList>
            <person name="Hata E."/>
            <person name="Suzuki K."/>
            <person name="Hanyu H."/>
            <person name="Itoh M."/>
            <person name="Higuchi H."/>
            <person name="Kobayashi H."/>
        </authorList>
    </citation>
    <scope>NUCLEOTIDE SEQUENCE</scope>
    <source>
        <strain evidence="4">HAZ160_1</strain>
    </source>
</reference>
<dbReference type="Gene3D" id="3.80.10.10">
    <property type="entry name" value="Ribonuclease Inhibitor"/>
    <property type="match status" value="2"/>
</dbReference>
<dbReference type="InterPro" id="IPR032675">
    <property type="entry name" value="LRR_dom_sf"/>
</dbReference>
<proteinExistence type="predicted"/>
<feature type="compositionally biased region" description="Basic and acidic residues" evidence="1">
    <location>
        <begin position="31"/>
        <end position="54"/>
    </location>
</feature>
<dbReference type="KEGG" id="mcm:MCAL160_0924"/>
<name>A0AAT9F8S6_9BACT</name>
<organism evidence="4">
    <name type="scientific">Mycoplasmopsis californica HAZ160_1</name>
    <dbReference type="NCBI Taxonomy" id="1397850"/>
    <lineage>
        <taxon>Bacteria</taxon>
        <taxon>Bacillati</taxon>
        <taxon>Mycoplasmatota</taxon>
        <taxon>Mycoplasmoidales</taxon>
        <taxon>Metamycoplasmataceae</taxon>
        <taxon>Mycoplasmopsis</taxon>
    </lineage>
</organism>
<evidence type="ECO:0000313" key="4">
    <source>
        <dbReference type="EMBL" id="BAP01270.1"/>
    </source>
</evidence>
<feature type="domain" description="Transglutaminase-like" evidence="3">
    <location>
        <begin position="310"/>
        <end position="368"/>
    </location>
</feature>
<keyword evidence="2" id="KW-0732">Signal</keyword>
<feature type="compositionally biased region" description="Polar residues" evidence="1">
    <location>
        <begin position="55"/>
        <end position="65"/>
    </location>
</feature>
<feature type="chain" id="PRO_5043950118" description="Transglutaminase-like domain-containing protein" evidence="2">
    <location>
        <begin position="25"/>
        <end position="661"/>
    </location>
</feature>
<evidence type="ECO:0000259" key="3">
    <source>
        <dbReference type="SMART" id="SM00460"/>
    </source>
</evidence>
<dbReference type="EMBL" id="AP013353">
    <property type="protein sequence ID" value="BAP01270.1"/>
    <property type="molecule type" value="Genomic_DNA"/>
</dbReference>
<feature type="signal peptide" evidence="2">
    <location>
        <begin position="1"/>
        <end position="24"/>
    </location>
</feature>
<dbReference type="SUPFAM" id="SSF54001">
    <property type="entry name" value="Cysteine proteinases"/>
    <property type="match status" value="1"/>
</dbReference>
<gene>
    <name evidence="4" type="ORF">MCAL160_0924</name>
</gene>
<dbReference type="Pfam" id="PF01841">
    <property type="entry name" value="Transglut_core"/>
    <property type="match status" value="1"/>
</dbReference>
<dbReference type="InterPro" id="IPR002931">
    <property type="entry name" value="Transglutaminase-like"/>
</dbReference>
<dbReference type="RefSeq" id="WP_041103332.1">
    <property type="nucleotide sequence ID" value="NZ_AP013353.1"/>
</dbReference>
<reference evidence="4" key="4">
    <citation type="submission" date="2024-06" db="EMBL/GenBank/DDBJ databases">
        <authorList>
            <consortium name="Mycoplasma californicum genome sequencing consortium"/>
            <person name="Hata E."/>
            <person name="Tanaka K."/>
            <person name="Tamamura Y."/>
        </authorList>
    </citation>
    <scope>NUCLEOTIDE SEQUENCE</scope>
    <source>
        <strain evidence="4">HAZ160_1</strain>
    </source>
</reference>
<dbReference type="InterPro" id="IPR038765">
    <property type="entry name" value="Papain-like_cys_pep_sf"/>
</dbReference>
<protein>
    <recommendedName>
        <fullName evidence="3">Transglutaminase-like domain-containing protein</fullName>
    </recommendedName>
</protein>
<sequence length="661" mass="74484">MKKIKTLIPLASLSTFLSIVPVLSCNQTKKLDNPEIKDAKKSQAEPDKEGKDNTGNDSDNASVAPTKNAEKSQKLSTTPETKAPIKEEKTKELQKYQEAIAKRKDLLKRAKDLKISLSNEKAMYKYEVVLDRIDLFLDENKAVFANSEYKELVASNIKLEEEFNKINALASELKNAEDKKPDYAPIKGSGVVNKGKGKKENSTPEYPELLAIENSLKNNKNNSKNDVNTALNTQVEDFLNIVQPQNLTSYQDNSYSVKERNEIAAFVNDLMKKSTNDSFIGKIKHIYDWIISSVKYARGDEKQYISPHDVFKYKVAVCGGISSLYKAMLDVIGVKSVMVTGWSSAGAHQWVMFYNEENKKWVHSDATWGIVNSQYFMKSSSEISNDHRADEVLDTTIKEGQILYKYWHGLSVLKLKEGPNTELKVPANVKGMPVKSISIRVYSNKNMTHLHIGDNVEKIDYEIAPQHLKEYIVSSKNKHFAAKDGILYSKDYLKLISTPVLNPRKAIILPKELNEIEDGKNSFSAPALEKIIVEPGNYSFASYQGVLYNNDFSKLITVQGGKNKVIAHKNVKFGGNEFSSKPHLKEVILEDGITELVDFTFNGLQNLKSVFIPNSVKKISDYAFNMVPSNIILLVPSDNKLVKEYASKKKFTYKVQKNKEI</sequence>
<feature type="region of interest" description="Disordered" evidence="1">
    <location>
        <begin position="31"/>
        <end position="91"/>
    </location>
</feature>
<accession>A0AAT9F8S6</accession>
<reference evidence="4" key="3">
    <citation type="journal article" date="2019" name="Vet. Microbiol.">
        <title>Mutations associated with change of susceptibility to lincosamides and/or macrolides in field and laboratory-derived Mycoplasma californicum strains in Japan, and development of a rapid detection method for these mutations.</title>
        <authorList>
            <person name="Hata E."/>
            <person name="Nagai K."/>
            <person name="Murakami K."/>
        </authorList>
    </citation>
    <scope>NUCLEOTIDE SEQUENCE</scope>
    <source>
        <strain evidence="4">HAZ160_1</strain>
    </source>
</reference>
<reference evidence="4" key="2">
    <citation type="journal article" date="2014" name="Genome Announc.">
        <title>Complete Genome Sequence of Mycoplasma californicum Strain HAZ160_1 from Bovine Mastitic Milk in Japan.</title>
        <authorList>
            <person name="Hata E."/>
            <person name="Murakami K."/>
        </authorList>
    </citation>
    <scope>NUCLEOTIDE SEQUENCE</scope>
    <source>
        <strain evidence="4">HAZ160_1</strain>
    </source>
</reference>
<dbReference type="AlphaFoldDB" id="A0AAT9F8S6"/>
<dbReference type="Gene3D" id="3.10.620.30">
    <property type="match status" value="1"/>
</dbReference>
<dbReference type="InterPro" id="IPR026906">
    <property type="entry name" value="LRR_5"/>
</dbReference>